<keyword evidence="3 6" id="KW-1133">Transmembrane helix</keyword>
<name>A0A3D8QP22_9HELO</name>
<feature type="transmembrane region" description="Helical" evidence="6">
    <location>
        <begin position="178"/>
        <end position="200"/>
    </location>
</feature>
<dbReference type="GO" id="GO:0016020">
    <property type="term" value="C:membrane"/>
    <property type="evidence" value="ECO:0007669"/>
    <property type="project" value="UniProtKB-SubCell"/>
</dbReference>
<organism evidence="8 9">
    <name type="scientific">Coleophoma cylindrospora</name>
    <dbReference type="NCBI Taxonomy" id="1849047"/>
    <lineage>
        <taxon>Eukaryota</taxon>
        <taxon>Fungi</taxon>
        <taxon>Dikarya</taxon>
        <taxon>Ascomycota</taxon>
        <taxon>Pezizomycotina</taxon>
        <taxon>Leotiomycetes</taxon>
        <taxon>Helotiales</taxon>
        <taxon>Dermateaceae</taxon>
        <taxon>Coleophoma</taxon>
    </lineage>
</organism>
<gene>
    <name evidence="8" type="ORF">BP6252_10973</name>
</gene>
<dbReference type="PANTHER" id="PTHR33048:SF96">
    <property type="entry name" value="INTEGRAL MEMBRANE PROTEIN"/>
    <property type="match status" value="1"/>
</dbReference>
<dbReference type="Proteomes" id="UP000256645">
    <property type="component" value="Unassembled WGS sequence"/>
</dbReference>
<dbReference type="Pfam" id="PF20684">
    <property type="entry name" value="Fung_rhodopsin"/>
    <property type="match status" value="1"/>
</dbReference>
<dbReference type="InterPro" id="IPR052337">
    <property type="entry name" value="SAT4-like"/>
</dbReference>
<feature type="transmembrane region" description="Helical" evidence="6">
    <location>
        <begin position="60"/>
        <end position="82"/>
    </location>
</feature>
<dbReference type="AlphaFoldDB" id="A0A3D8QP22"/>
<accession>A0A3D8QP22</accession>
<evidence type="ECO:0000256" key="2">
    <source>
        <dbReference type="ARBA" id="ARBA00022692"/>
    </source>
</evidence>
<evidence type="ECO:0000256" key="1">
    <source>
        <dbReference type="ARBA" id="ARBA00004141"/>
    </source>
</evidence>
<evidence type="ECO:0000256" key="6">
    <source>
        <dbReference type="SAM" id="Phobius"/>
    </source>
</evidence>
<keyword evidence="4 6" id="KW-0472">Membrane</keyword>
<evidence type="ECO:0000313" key="8">
    <source>
        <dbReference type="EMBL" id="RDW63428.1"/>
    </source>
</evidence>
<keyword evidence="9" id="KW-1185">Reference proteome</keyword>
<evidence type="ECO:0000256" key="5">
    <source>
        <dbReference type="ARBA" id="ARBA00038359"/>
    </source>
</evidence>
<reference evidence="8 9" key="1">
    <citation type="journal article" date="2018" name="IMA Fungus">
        <title>IMA Genome-F 9: Draft genome sequence of Annulohypoxylon stygium, Aspergillus mulundensis, Berkeleyomyces basicola (syn. Thielaviopsis basicola), Ceratocystis smalleyi, two Cercospora beticola strains, Coleophoma cylindrospora, Fusarium fracticaudum, Phialophora cf. hyalina, and Morchella septimelata.</title>
        <authorList>
            <person name="Wingfield B.D."/>
            <person name="Bills G.F."/>
            <person name="Dong Y."/>
            <person name="Huang W."/>
            <person name="Nel W.J."/>
            <person name="Swalarsk-Parry B.S."/>
            <person name="Vaghefi N."/>
            <person name="Wilken P.M."/>
            <person name="An Z."/>
            <person name="de Beer Z.W."/>
            <person name="De Vos L."/>
            <person name="Chen L."/>
            <person name="Duong T.A."/>
            <person name="Gao Y."/>
            <person name="Hammerbacher A."/>
            <person name="Kikkert J.R."/>
            <person name="Li Y."/>
            <person name="Li H."/>
            <person name="Li K."/>
            <person name="Li Q."/>
            <person name="Liu X."/>
            <person name="Ma X."/>
            <person name="Naidoo K."/>
            <person name="Pethybridge S.J."/>
            <person name="Sun J."/>
            <person name="Steenkamp E.T."/>
            <person name="van der Nest M.A."/>
            <person name="van Wyk S."/>
            <person name="Wingfield M.J."/>
            <person name="Xiong C."/>
            <person name="Yue Q."/>
            <person name="Zhang X."/>
        </authorList>
    </citation>
    <scope>NUCLEOTIDE SEQUENCE [LARGE SCALE GENOMIC DNA]</scope>
    <source>
        <strain evidence="8 9">BP6252</strain>
    </source>
</reference>
<comment type="similarity">
    <text evidence="5">Belongs to the SAT4 family.</text>
</comment>
<evidence type="ECO:0000313" key="9">
    <source>
        <dbReference type="Proteomes" id="UP000256645"/>
    </source>
</evidence>
<feature type="transmembrane region" description="Helical" evidence="6">
    <location>
        <begin position="112"/>
        <end position="132"/>
    </location>
</feature>
<evidence type="ECO:0000256" key="3">
    <source>
        <dbReference type="ARBA" id="ARBA00022989"/>
    </source>
</evidence>
<feature type="domain" description="Rhodopsin" evidence="7">
    <location>
        <begin position="4"/>
        <end position="208"/>
    </location>
</feature>
<dbReference type="PANTHER" id="PTHR33048">
    <property type="entry name" value="PTH11-LIKE INTEGRAL MEMBRANE PROTEIN (AFU_ORTHOLOGUE AFUA_5G11245)"/>
    <property type="match status" value="1"/>
</dbReference>
<comment type="caution">
    <text evidence="8">The sequence shown here is derived from an EMBL/GenBank/DDBJ whole genome shotgun (WGS) entry which is preliminary data.</text>
</comment>
<dbReference type="InterPro" id="IPR049326">
    <property type="entry name" value="Rhodopsin_dom_fungi"/>
</dbReference>
<evidence type="ECO:0000259" key="7">
    <source>
        <dbReference type="Pfam" id="PF20684"/>
    </source>
</evidence>
<feature type="transmembrane region" description="Helical" evidence="6">
    <location>
        <begin position="30"/>
        <end position="48"/>
    </location>
</feature>
<evidence type="ECO:0000256" key="4">
    <source>
        <dbReference type="ARBA" id="ARBA00023136"/>
    </source>
</evidence>
<dbReference type="OrthoDB" id="4682787at2759"/>
<keyword evidence="2 6" id="KW-0812">Transmembrane</keyword>
<sequence length="245" mass="27095">MALFGFGGHQDVISPDDLLTLFKIMFAQGIPFYLCLIALRLSFCSLFLRITSVPWQRKIIYGVAIVTTITNVVILFRLNIFYCSPISLYWDEYTNPEEGSCISSNTTFILVYLQYSISIIADWVTSLLPLFLLRGSLMDKRVKFMTCGVLGTGILASAAGIASIVLTPETANGDDYTYTAYGIFVAQTVEPFIGIIAASVSTYLPLFKHLLGTDKVYGSGRVQFMGSKQNLQWPENSTISAQPLV</sequence>
<comment type="subcellular location">
    <subcellularLocation>
        <location evidence="1">Membrane</location>
        <topology evidence="1">Multi-pass membrane protein</topology>
    </subcellularLocation>
</comment>
<feature type="transmembrane region" description="Helical" evidence="6">
    <location>
        <begin position="144"/>
        <end position="166"/>
    </location>
</feature>
<proteinExistence type="inferred from homology"/>
<protein>
    <recommendedName>
        <fullName evidence="7">Rhodopsin domain-containing protein</fullName>
    </recommendedName>
</protein>
<dbReference type="EMBL" id="PDLM01000013">
    <property type="protein sequence ID" value="RDW63428.1"/>
    <property type="molecule type" value="Genomic_DNA"/>
</dbReference>